<dbReference type="AlphaFoldDB" id="A0A166TDK4"/>
<sequence length="346" mass="37807">MESGSGIGGQSGLSARFGVAKIWAVTTTECFSYPVPATPCCLDWMTRGRLRDRVPGSADGIHIDRASFEGARAETVFVLKEEGAQIATWAPDSANGAQRDCTSRRRTSHLFSRTAPPKGVQAETIYLVKVQGYTDGPPSSRGAIWTEITPHNEGTQTAALLAPEYKTYGRSPPLFSASGRLVAGSSLRDRERHIGASPRRTVKHRMADIWEPSSTPEADTWDLSPTRQSHGRHLGAFSTPEADTRELFSRQAVAWQTFGSILHVGGRRAGTLPPGRRVVGIWECLLHQRRAHGSSPTLSSHMVDIWELSSTPEADTRELFSHQAVTWQIYGSILHVGGRRAGTLSR</sequence>
<proteinExistence type="predicted"/>
<feature type="region of interest" description="Disordered" evidence="1">
    <location>
        <begin position="93"/>
        <end position="114"/>
    </location>
</feature>
<organism evidence="2">
    <name type="scientific">Athelia psychrophila</name>
    <dbReference type="NCBI Taxonomy" id="1759441"/>
    <lineage>
        <taxon>Eukaryota</taxon>
        <taxon>Fungi</taxon>
        <taxon>Dikarya</taxon>
        <taxon>Basidiomycota</taxon>
        <taxon>Agaricomycotina</taxon>
        <taxon>Agaricomycetes</taxon>
        <taxon>Agaricomycetidae</taxon>
        <taxon>Atheliales</taxon>
        <taxon>Atheliaceae</taxon>
        <taxon>Athelia</taxon>
    </lineage>
</organism>
<accession>A0A166TDK4</accession>
<evidence type="ECO:0000313" key="2">
    <source>
        <dbReference type="EMBL" id="KZP30504.1"/>
    </source>
</evidence>
<evidence type="ECO:0000256" key="1">
    <source>
        <dbReference type="SAM" id="MobiDB-lite"/>
    </source>
</evidence>
<reference evidence="2" key="1">
    <citation type="journal article" date="2016" name="Mol. Biol. Evol.">
        <title>Comparative Genomics of Early-Diverging Mushroom-Forming Fungi Provides Insights into the Origins of Lignocellulose Decay Capabilities.</title>
        <authorList>
            <person name="Nagy L.G."/>
            <person name="Riley R."/>
            <person name="Tritt A."/>
            <person name="Adam C."/>
            <person name="Daum C."/>
            <person name="Floudas D."/>
            <person name="Sun H."/>
            <person name="Yadav J.S."/>
            <person name="Pangilinan J."/>
            <person name="Larsson K.H."/>
            <person name="Matsuura K."/>
            <person name="Barry K."/>
            <person name="Labutti K."/>
            <person name="Kuo R."/>
            <person name="Ohm R.A."/>
            <person name="Bhattacharya S.S."/>
            <person name="Shirouzu T."/>
            <person name="Yoshinaga Y."/>
            <person name="Martin F.M."/>
            <person name="Grigoriev I.V."/>
            <person name="Hibbett D.S."/>
        </authorList>
    </citation>
    <scope>NUCLEOTIDE SEQUENCE [LARGE SCALE GENOMIC DNA]</scope>
    <source>
        <strain evidence="2">CBS 109695</strain>
    </source>
</reference>
<dbReference type="EMBL" id="KV417493">
    <property type="protein sequence ID" value="KZP30504.1"/>
    <property type="molecule type" value="Genomic_DNA"/>
</dbReference>
<protein>
    <submittedName>
        <fullName evidence="2">Uncharacterized protein</fullName>
    </submittedName>
</protein>
<gene>
    <name evidence="2" type="ORF">FIBSPDRAFT_884053</name>
</gene>
<name>A0A166TDK4_9AGAM</name>